<protein>
    <submittedName>
        <fullName evidence="2">Predicted ATPase</fullName>
    </submittedName>
</protein>
<dbReference type="InterPro" id="IPR005158">
    <property type="entry name" value="BTAD"/>
</dbReference>
<dbReference type="SUPFAM" id="SSF48452">
    <property type="entry name" value="TPR-like"/>
    <property type="match status" value="2"/>
</dbReference>
<dbReference type="Proteomes" id="UP000192674">
    <property type="component" value="Unassembled WGS sequence"/>
</dbReference>
<dbReference type="SMART" id="SM01043">
    <property type="entry name" value="BTAD"/>
    <property type="match status" value="1"/>
</dbReference>
<dbReference type="PANTHER" id="PTHR47691:SF3">
    <property type="entry name" value="HTH-TYPE TRANSCRIPTIONAL REGULATOR RV0890C-RELATED"/>
    <property type="match status" value="1"/>
</dbReference>
<evidence type="ECO:0000313" key="2">
    <source>
        <dbReference type="EMBL" id="SMD26062.1"/>
    </source>
</evidence>
<dbReference type="InterPro" id="IPR027417">
    <property type="entry name" value="P-loop_NTPase"/>
</dbReference>
<dbReference type="Gene3D" id="3.40.50.300">
    <property type="entry name" value="P-loop containing nucleotide triphosphate hydrolases"/>
    <property type="match status" value="1"/>
</dbReference>
<dbReference type="InterPro" id="IPR016032">
    <property type="entry name" value="Sig_transdc_resp-reg_C-effctor"/>
</dbReference>
<dbReference type="OrthoDB" id="9812579at2"/>
<dbReference type="Pfam" id="PF03704">
    <property type="entry name" value="BTAD"/>
    <property type="match status" value="1"/>
</dbReference>
<keyword evidence="3" id="KW-1185">Reference proteome</keyword>
<sequence length="986" mass="106571">MPIELTLLSKVAYQGQEVTAPRLRALLALLADDLHRGASLGTLIDGLWPAGQPENPAKAVHILVSRLRGQFGPDFVVSTPTGYRIALSEAEIDTEAILISASASAKALTTANYETALTQAQAGLALWNGEGADGTDPLSLLRLKRTQAHRSLCRTHALALSKSGKHAEAKEPLEHLVAQHPQDEELILELMRTQAAIAGPAGALATYEEYRRRIRDELGTDPGPALQALHQRLLRGDTLKRGVAHEPNALLGRDEDIAAVTDLLTKSRVTSIVGPGGMGKTRLAHAVSREAECHVYFVSLAGAATDADVENEVSSVLGEQRLNSLESALLVLDNCEHVLNGAAQLAQALVSASKELRILTTSRAPLGLSSETVYLLGELPLPTAIELFSQRARAARPGADLPPDAVTELCDHLDGLPLAIELAAAKVRVMSVPEIASRLDDRFTLLRGGSRDAPTRHRTLHAVVDWSWNLLDDAGKQAMRVLSLFPAGFTYAAAEHVGVEQALEHLVDQSLLKAHDTAAGVRFQMLETVREFAAAEREDDHDIGLFLAWARNFCLTHYDLVFGPDPLGPLFQVDAEQDNLIMALRYGIERVDGPTVAATAAVLTCGWLLGSNYSRTMAFANEIAWILTHYRPEPEYLEATRTAAVMCAVTTLMIQGPRAVRSLVILKRMPPTKPDTLPKALAAFLANRDSQEPLVAAAASFVDSYVKESELDPRAALAAARQAHALVADATPWLRMATHVRVADLYLHLGEHTEAEAHYLAALDIFDKDVTGVGISLILTNLHAGKLDGVEQWLDSVADHGADSGTEGSFGVGVRAEVLLARGEIDAGLAMWRRALDRINPHVGTQYRVGSTGIDPLLSEVQAAAVVAHAQHGRLDLVADLAKHLPERLAWLLEHPTANPSPFLREFPIWGALLLAVGMTEPRPGKAARMIALAERFQYLRSFQPTMSPARARAAVDKVAYAEAVPQYATLPLDRLRIAALDLLDR</sequence>
<name>A0A1W2FWF1_KIBAR</name>
<accession>A0A1W2FWF1</accession>
<dbReference type="RefSeq" id="WP_084433877.1">
    <property type="nucleotide sequence ID" value="NZ_FWXV01000013.1"/>
</dbReference>
<dbReference type="AlphaFoldDB" id="A0A1W2FWF1"/>
<dbReference type="InterPro" id="IPR011990">
    <property type="entry name" value="TPR-like_helical_dom_sf"/>
</dbReference>
<dbReference type="SUPFAM" id="SSF46894">
    <property type="entry name" value="C-terminal effector domain of the bipartite response regulators"/>
    <property type="match status" value="1"/>
</dbReference>
<evidence type="ECO:0000259" key="1">
    <source>
        <dbReference type="SMART" id="SM01043"/>
    </source>
</evidence>
<reference evidence="2 3" key="1">
    <citation type="submission" date="2017-04" db="EMBL/GenBank/DDBJ databases">
        <authorList>
            <person name="Afonso C.L."/>
            <person name="Miller P.J."/>
            <person name="Scott M.A."/>
            <person name="Spackman E."/>
            <person name="Goraichik I."/>
            <person name="Dimitrov K.M."/>
            <person name="Suarez D.L."/>
            <person name="Swayne D.E."/>
        </authorList>
    </citation>
    <scope>NUCLEOTIDE SEQUENCE [LARGE SCALE GENOMIC DNA]</scope>
    <source>
        <strain evidence="2 3">DSM 43828</strain>
    </source>
</reference>
<gene>
    <name evidence="2" type="ORF">SAMN05661093_09642</name>
</gene>
<dbReference type="GO" id="GO:0006355">
    <property type="term" value="P:regulation of DNA-templated transcription"/>
    <property type="evidence" value="ECO:0007669"/>
    <property type="project" value="InterPro"/>
</dbReference>
<dbReference type="Gene3D" id="1.10.10.10">
    <property type="entry name" value="Winged helix-like DNA-binding domain superfamily/Winged helix DNA-binding domain"/>
    <property type="match status" value="1"/>
</dbReference>
<organism evidence="2 3">
    <name type="scientific">Kibdelosporangium aridum</name>
    <dbReference type="NCBI Taxonomy" id="2030"/>
    <lineage>
        <taxon>Bacteria</taxon>
        <taxon>Bacillati</taxon>
        <taxon>Actinomycetota</taxon>
        <taxon>Actinomycetes</taxon>
        <taxon>Pseudonocardiales</taxon>
        <taxon>Pseudonocardiaceae</taxon>
        <taxon>Kibdelosporangium</taxon>
    </lineage>
</organism>
<dbReference type="PANTHER" id="PTHR47691">
    <property type="entry name" value="REGULATOR-RELATED"/>
    <property type="match status" value="1"/>
</dbReference>
<dbReference type="Gene3D" id="1.25.40.10">
    <property type="entry name" value="Tetratricopeptide repeat domain"/>
    <property type="match status" value="2"/>
</dbReference>
<dbReference type="EMBL" id="FWXV01000013">
    <property type="protein sequence ID" value="SMD26062.1"/>
    <property type="molecule type" value="Genomic_DNA"/>
</dbReference>
<dbReference type="SUPFAM" id="SSF52540">
    <property type="entry name" value="P-loop containing nucleoside triphosphate hydrolases"/>
    <property type="match status" value="1"/>
</dbReference>
<evidence type="ECO:0000313" key="3">
    <source>
        <dbReference type="Proteomes" id="UP000192674"/>
    </source>
</evidence>
<dbReference type="InterPro" id="IPR036388">
    <property type="entry name" value="WH-like_DNA-bd_sf"/>
</dbReference>
<feature type="domain" description="Bacterial transcriptional activator" evidence="1">
    <location>
        <begin position="92"/>
        <end position="234"/>
    </location>
</feature>
<proteinExistence type="predicted"/>
<dbReference type="GO" id="GO:0003677">
    <property type="term" value="F:DNA binding"/>
    <property type="evidence" value="ECO:0007669"/>
    <property type="project" value="InterPro"/>
</dbReference>